<dbReference type="PRINTS" id="PR00605">
    <property type="entry name" value="CYTCHROMECIC"/>
</dbReference>
<keyword evidence="5 8" id="KW-0479">Metal-binding</keyword>
<keyword evidence="6" id="KW-0249">Electron transport</keyword>
<evidence type="ECO:0000256" key="3">
    <source>
        <dbReference type="ARBA" id="ARBA00022617"/>
    </source>
</evidence>
<evidence type="ECO:0000256" key="8">
    <source>
        <dbReference type="PROSITE-ProRule" id="PRU00433"/>
    </source>
</evidence>
<dbReference type="GO" id="GO:0020037">
    <property type="term" value="F:heme binding"/>
    <property type="evidence" value="ECO:0007669"/>
    <property type="project" value="InterPro"/>
</dbReference>
<keyword evidence="12" id="KW-1185">Reference proteome</keyword>
<dbReference type="KEGG" id="pseb:EOK75_07190"/>
<keyword evidence="9" id="KW-1133">Transmembrane helix</keyword>
<accession>A0A4P8EHV0</accession>
<dbReference type="OrthoDB" id="9811281at2"/>
<dbReference type="PROSITE" id="PS51007">
    <property type="entry name" value="CYTC"/>
    <property type="match status" value="1"/>
</dbReference>
<dbReference type="Pfam" id="PF13442">
    <property type="entry name" value="Cytochrome_CBB3"/>
    <property type="match status" value="1"/>
</dbReference>
<gene>
    <name evidence="11" type="ORF">EOK75_07190</name>
</gene>
<evidence type="ECO:0000256" key="9">
    <source>
        <dbReference type="SAM" id="Phobius"/>
    </source>
</evidence>
<comment type="cofactor">
    <cofactor evidence="1">
        <name>heme c</name>
        <dbReference type="ChEBI" id="CHEBI:61717"/>
    </cofactor>
</comment>
<evidence type="ECO:0000259" key="10">
    <source>
        <dbReference type="PROSITE" id="PS51007"/>
    </source>
</evidence>
<dbReference type="EMBL" id="CP039964">
    <property type="protein sequence ID" value="QCO56546.1"/>
    <property type="molecule type" value="Genomic_DNA"/>
</dbReference>
<dbReference type="GO" id="GO:0005506">
    <property type="term" value="F:iron ion binding"/>
    <property type="evidence" value="ECO:0007669"/>
    <property type="project" value="InterPro"/>
</dbReference>
<evidence type="ECO:0000313" key="12">
    <source>
        <dbReference type="Proteomes" id="UP000298631"/>
    </source>
</evidence>
<evidence type="ECO:0000256" key="7">
    <source>
        <dbReference type="ARBA" id="ARBA00023004"/>
    </source>
</evidence>
<feature type="domain" description="Cytochrome c" evidence="10">
    <location>
        <begin position="29"/>
        <end position="130"/>
    </location>
</feature>
<reference evidence="11 12" key="1">
    <citation type="submission" date="2019-05" db="EMBL/GenBank/DDBJ databases">
        <title>Pseudorhodobacter turbinis sp. nov., isolated from the gut of the Korean turban shell.</title>
        <authorList>
            <person name="Jeong Y.-S."/>
            <person name="Kang W.-R."/>
            <person name="Bae J.-W."/>
        </authorList>
    </citation>
    <scope>NUCLEOTIDE SEQUENCE [LARGE SCALE GENOMIC DNA]</scope>
    <source>
        <strain evidence="11 12">S12M18</strain>
    </source>
</reference>
<sequence length="147" mass="15667">MRSGVLILGAAALVGTIGAALYMFARDDVGVRRGRVLYGANCASCHGENLEGQPDWRSPGSDGRYPAPPHDVTGHTWHHSDADLVAYITLGGEAALAQMGVAFDSGMPDFGDVLSQSDIVDILTYIKSSWSERERTVQAKRTMAGSN</sequence>
<evidence type="ECO:0000256" key="4">
    <source>
        <dbReference type="ARBA" id="ARBA00022660"/>
    </source>
</evidence>
<dbReference type="SUPFAM" id="SSF46626">
    <property type="entry name" value="Cytochrome c"/>
    <property type="match status" value="1"/>
</dbReference>
<evidence type="ECO:0000256" key="1">
    <source>
        <dbReference type="ARBA" id="ARBA00001926"/>
    </source>
</evidence>
<keyword evidence="2" id="KW-0813">Transport</keyword>
<feature type="transmembrane region" description="Helical" evidence="9">
    <location>
        <begin position="6"/>
        <end position="25"/>
    </location>
</feature>
<evidence type="ECO:0000313" key="11">
    <source>
        <dbReference type="EMBL" id="QCO56546.1"/>
    </source>
</evidence>
<keyword evidence="4" id="KW-0679">Respiratory chain</keyword>
<evidence type="ECO:0000256" key="6">
    <source>
        <dbReference type="ARBA" id="ARBA00022982"/>
    </source>
</evidence>
<dbReference type="PANTHER" id="PTHR35008">
    <property type="entry name" value="BLL4482 PROTEIN-RELATED"/>
    <property type="match status" value="1"/>
</dbReference>
<keyword evidence="3 8" id="KW-0349">Heme</keyword>
<dbReference type="Proteomes" id="UP000298631">
    <property type="component" value="Chromosome"/>
</dbReference>
<evidence type="ECO:0000256" key="5">
    <source>
        <dbReference type="ARBA" id="ARBA00022723"/>
    </source>
</evidence>
<keyword evidence="9" id="KW-0472">Membrane</keyword>
<organism evidence="11 12">
    <name type="scientific">Pseudorhodobacter turbinis</name>
    <dbReference type="NCBI Taxonomy" id="2500533"/>
    <lineage>
        <taxon>Bacteria</taxon>
        <taxon>Pseudomonadati</taxon>
        <taxon>Pseudomonadota</taxon>
        <taxon>Alphaproteobacteria</taxon>
        <taxon>Rhodobacterales</taxon>
        <taxon>Paracoccaceae</taxon>
        <taxon>Pseudorhodobacter</taxon>
    </lineage>
</organism>
<dbReference type="AlphaFoldDB" id="A0A4P8EHV0"/>
<dbReference type="InterPro" id="IPR008168">
    <property type="entry name" value="Cyt_C_IC"/>
</dbReference>
<dbReference type="InterPro" id="IPR051459">
    <property type="entry name" value="Cytochrome_c-type_DH"/>
</dbReference>
<protein>
    <submittedName>
        <fullName evidence="11">Cytochrome c</fullName>
    </submittedName>
</protein>
<dbReference type="PANTHER" id="PTHR35008:SF4">
    <property type="entry name" value="BLL4482 PROTEIN"/>
    <property type="match status" value="1"/>
</dbReference>
<dbReference type="RefSeq" id="WP_137194326.1">
    <property type="nucleotide sequence ID" value="NZ_CP039964.1"/>
</dbReference>
<proteinExistence type="predicted"/>
<evidence type="ECO:0000256" key="2">
    <source>
        <dbReference type="ARBA" id="ARBA00022448"/>
    </source>
</evidence>
<dbReference type="Gene3D" id="1.10.760.10">
    <property type="entry name" value="Cytochrome c-like domain"/>
    <property type="match status" value="1"/>
</dbReference>
<keyword evidence="9" id="KW-0812">Transmembrane</keyword>
<dbReference type="InterPro" id="IPR036909">
    <property type="entry name" value="Cyt_c-like_dom_sf"/>
</dbReference>
<dbReference type="GO" id="GO:0009055">
    <property type="term" value="F:electron transfer activity"/>
    <property type="evidence" value="ECO:0007669"/>
    <property type="project" value="InterPro"/>
</dbReference>
<name>A0A4P8EHV0_9RHOB</name>
<dbReference type="InterPro" id="IPR009056">
    <property type="entry name" value="Cyt_c-like_dom"/>
</dbReference>
<keyword evidence="7 8" id="KW-0408">Iron</keyword>